<keyword evidence="2" id="KW-0547">Nucleotide-binding</keyword>
<dbReference type="Pfam" id="PF03308">
    <property type="entry name" value="MeaB"/>
    <property type="match status" value="1"/>
</dbReference>
<dbReference type="PANTHER" id="PTHR43087:SF1">
    <property type="entry name" value="LAO_AO TRANSPORT SYSTEM ATPASE"/>
    <property type="match status" value="1"/>
</dbReference>
<dbReference type="InterPro" id="IPR005129">
    <property type="entry name" value="GTPase_ArgK"/>
</dbReference>
<feature type="domain" description="AAA+ ATPase" evidence="6">
    <location>
        <begin position="47"/>
        <end position="300"/>
    </location>
</feature>
<evidence type="ECO:0000256" key="5">
    <source>
        <dbReference type="ARBA" id="ARBA00023186"/>
    </source>
</evidence>
<evidence type="ECO:0000259" key="6">
    <source>
        <dbReference type="SMART" id="SM00382"/>
    </source>
</evidence>
<name>A0AA95S8P5_9BACI</name>
<dbReference type="PANTHER" id="PTHR43087">
    <property type="entry name" value="LYSINE/ARGININE/ORNITHINE TRANSPORT SYSTEM KINASE"/>
    <property type="match status" value="1"/>
</dbReference>
<organism evidence="7 8">
    <name type="scientific">Neobacillus novalis</name>
    <dbReference type="NCBI Taxonomy" id="220687"/>
    <lineage>
        <taxon>Bacteria</taxon>
        <taxon>Bacillati</taxon>
        <taxon>Bacillota</taxon>
        <taxon>Bacilli</taxon>
        <taxon>Bacillales</taxon>
        <taxon>Bacillaceae</taxon>
        <taxon>Neobacillus</taxon>
    </lineage>
</organism>
<evidence type="ECO:0000313" key="8">
    <source>
        <dbReference type="Proteomes" id="UP001178288"/>
    </source>
</evidence>
<keyword evidence="5" id="KW-0143">Chaperone</keyword>
<dbReference type="SUPFAM" id="SSF52540">
    <property type="entry name" value="P-loop containing nucleoside triphosphate hydrolases"/>
    <property type="match status" value="1"/>
</dbReference>
<sequence>MVSLSDELIEKFDQKDEVVLGKLLKEVENQTELGFELLKHKAFQKGKAHIVGITGPPGSGKSTLVGKICKSLAQKGLKIGVVCIDPTSPFTKGALLGDRVRMQELAKYPNIFIKSLATRGNLGGLAGSTADVVQVLDAFDKDIILLETVGVGQAEFDVLDISDTVVLVNVPGLGDSLQTLKAGIMEIADLYVINQSDRPGADESVKDLRMMVNESKKEDWKPPILKTIATQQEGVEELIDQIHRHKSFLRNSGQWAKIRQNRHMKRLRGVTNSYITEIVENTMRNDPLIQKRIEEVKRGEIDPFTVSNEIIRHLFQKQLTL</sequence>
<evidence type="ECO:0000256" key="1">
    <source>
        <dbReference type="ARBA" id="ARBA00009625"/>
    </source>
</evidence>
<dbReference type="NCBIfam" id="TIGR00750">
    <property type="entry name" value="lao"/>
    <property type="match status" value="1"/>
</dbReference>
<accession>A0AA95S8P5</accession>
<gene>
    <name evidence="7" type="primary">meaB</name>
    <name evidence="7" type="ORF">QNH39_14630</name>
</gene>
<dbReference type="GO" id="GO:0005525">
    <property type="term" value="F:GTP binding"/>
    <property type="evidence" value="ECO:0007669"/>
    <property type="project" value="UniProtKB-KW"/>
</dbReference>
<dbReference type="RefSeq" id="WP_066147896.1">
    <property type="nucleotide sequence ID" value="NZ_CP126114.1"/>
</dbReference>
<dbReference type="EMBL" id="CP126114">
    <property type="protein sequence ID" value="WHY83922.1"/>
    <property type="molecule type" value="Genomic_DNA"/>
</dbReference>
<dbReference type="SMART" id="SM00382">
    <property type="entry name" value="AAA"/>
    <property type="match status" value="1"/>
</dbReference>
<evidence type="ECO:0000313" key="7">
    <source>
        <dbReference type="EMBL" id="WHY83922.1"/>
    </source>
</evidence>
<dbReference type="Proteomes" id="UP001178288">
    <property type="component" value="Chromosome"/>
</dbReference>
<dbReference type="InterPro" id="IPR003593">
    <property type="entry name" value="AAA+_ATPase"/>
</dbReference>
<proteinExistence type="inferred from homology"/>
<dbReference type="CDD" id="cd03114">
    <property type="entry name" value="MMAA-like"/>
    <property type="match status" value="1"/>
</dbReference>
<dbReference type="Gene3D" id="3.40.50.300">
    <property type="entry name" value="P-loop containing nucleotide triphosphate hydrolases"/>
    <property type="match status" value="1"/>
</dbReference>
<dbReference type="GO" id="GO:0003924">
    <property type="term" value="F:GTPase activity"/>
    <property type="evidence" value="ECO:0007669"/>
    <property type="project" value="InterPro"/>
</dbReference>
<evidence type="ECO:0000256" key="3">
    <source>
        <dbReference type="ARBA" id="ARBA00022801"/>
    </source>
</evidence>
<keyword evidence="3" id="KW-0378">Hydrolase</keyword>
<keyword evidence="8" id="KW-1185">Reference proteome</keyword>
<keyword evidence="4" id="KW-0342">GTP-binding</keyword>
<dbReference type="AlphaFoldDB" id="A0AA95S8P5"/>
<protein>
    <submittedName>
        <fullName evidence="7">Methylmalonyl Co-A mutase-associated GTPase MeaB</fullName>
    </submittedName>
</protein>
<reference evidence="7" key="1">
    <citation type="submission" date="2023-05" db="EMBL/GenBank/DDBJ databases">
        <title>Comparative genomics of Bacillaceae isolates and their secondary metabolite potential.</title>
        <authorList>
            <person name="Song L."/>
            <person name="Nielsen L.J."/>
            <person name="Mohite O."/>
            <person name="Xu X."/>
            <person name="Weber T."/>
            <person name="Kovacs A.T."/>
        </authorList>
    </citation>
    <scope>NUCLEOTIDE SEQUENCE</scope>
    <source>
        <strain evidence="7">XLM17</strain>
    </source>
</reference>
<comment type="similarity">
    <text evidence="1">Belongs to the SIMIBI class G3E GTPase family. ArgK/MeaB subfamily.</text>
</comment>
<dbReference type="InterPro" id="IPR052040">
    <property type="entry name" value="GTPase/Isobutyryl-CoA_mutase"/>
</dbReference>
<dbReference type="InterPro" id="IPR027417">
    <property type="entry name" value="P-loop_NTPase"/>
</dbReference>
<dbReference type="KEGG" id="nnv:QNH39_14630"/>
<evidence type="ECO:0000256" key="4">
    <source>
        <dbReference type="ARBA" id="ARBA00023134"/>
    </source>
</evidence>
<evidence type="ECO:0000256" key="2">
    <source>
        <dbReference type="ARBA" id="ARBA00022741"/>
    </source>
</evidence>